<dbReference type="EMBL" id="JAGIBU010000016">
    <property type="protein sequence ID" value="MBS7825482.1"/>
    <property type="molecule type" value="Genomic_DNA"/>
</dbReference>
<dbReference type="AlphaFoldDB" id="A0AB35C066"/>
<accession>A0AB35C066</accession>
<proteinExistence type="predicted"/>
<dbReference type="RefSeq" id="WP_094493249.1">
    <property type="nucleotide sequence ID" value="NZ_JAGIBT010000011.1"/>
</dbReference>
<protein>
    <submittedName>
        <fullName evidence="1">Uncharacterized protein</fullName>
    </submittedName>
</protein>
<comment type="caution">
    <text evidence="1">The sequence shown here is derived from an EMBL/GenBank/DDBJ whole genome shotgun (WGS) entry which is preliminary data.</text>
</comment>
<name>A0AB35C066_9GAMM</name>
<dbReference type="Proteomes" id="UP000680020">
    <property type="component" value="Unassembled WGS sequence"/>
</dbReference>
<sequence length="138" mass="16198">MKIFVGGNGNLSFEDFCLYYVTALNNIFNINPDASFLVCEFRGVDILTLEYLKCKTPNVSVYHMGKYSRYTPDQFKTHVSEWEFIGGYRSNWERDQAVIKDCTHFLAYDFNTDYKRKSGTQKNIEECRRLGKIFIPEI</sequence>
<evidence type="ECO:0000313" key="2">
    <source>
        <dbReference type="Proteomes" id="UP000680020"/>
    </source>
</evidence>
<reference evidence="1" key="1">
    <citation type="submission" date="2021-03" db="EMBL/GenBank/DDBJ databases">
        <title>Identification and antibiotic profiling of Wohlfahrtiimonas chitiniclastica, an underestimated human pathogen.</title>
        <authorList>
            <person name="Kopf A."/>
            <person name="Bunk B."/>
            <person name="Coldewey S."/>
            <person name="Gunzer F."/>
            <person name="Riedel T."/>
            <person name="Schroettner P."/>
        </authorList>
    </citation>
    <scope>NUCLEOTIDE SEQUENCE</scope>
    <source>
        <strain evidence="1">DSM 100917</strain>
    </source>
</reference>
<evidence type="ECO:0000313" key="1">
    <source>
        <dbReference type="EMBL" id="MBS7825482.1"/>
    </source>
</evidence>
<gene>
    <name evidence="1" type="ORF">J7561_09780</name>
</gene>
<organism evidence="1 2">
    <name type="scientific">Wohlfahrtiimonas chitiniclastica</name>
    <dbReference type="NCBI Taxonomy" id="400946"/>
    <lineage>
        <taxon>Bacteria</taxon>
        <taxon>Pseudomonadati</taxon>
        <taxon>Pseudomonadota</taxon>
        <taxon>Gammaproteobacteria</taxon>
        <taxon>Cardiobacteriales</taxon>
        <taxon>Ignatzschineriaceae</taxon>
        <taxon>Wohlfahrtiimonas</taxon>
    </lineage>
</organism>